<evidence type="ECO:0000313" key="2">
    <source>
        <dbReference type="Proteomes" id="UP000267536"/>
    </source>
</evidence>
<protein>
    <submittedName>
        <fullName evidence="1">Uncharacterized protein</fullName>
    </submittedName>
</protein>
<gene>
    <name evidence="1" type="ORF">EF294_10585</name>
</gene>
<evidence type="ECO:0000313" key="1">
    <source>
        <dbReference type="EMBL" id="RPA61081.1"/>
    </source>
</evidence>
<proteinExistence type="predicted"/>
<dbReference type="EMBL" id="RKMH01000007">
    <property type="protein sequence ID" value="RPA61081.1"/>
    <property type="molecule type" value="Genomic_DNA"/>
</dbReference>
<comment type="caution">
    <text evidence="1">The sequence shown here is derived from an EMBL/GenBank/DDBJ whole genome shotgun (WGS) entry which is preliminary data.</text>
</comment>
<dbReference type="RefSeq" id="WP_123929238.1">
    <property type="nucleotide sequence ID" value="NZ_JBPSDP010000006.1"/>
</dbReference>
<name>A0A3N4GPR9_9ACTN</name>
<accession>A0A3N4GPR9</accession>
<sequence>MWREHDVGTRASDDVKRLLRPDLGSIEVHIGRASNRTAHALLVYTAILGGESRETLEMLSAVTT</sequence>
<reference evidence="1 2" key="1">
    <citation type="submission" date="2018-11" db="EMBL/GenBank/DDBJ databases">
        <title>Draft genome sequence of Gordonia sp. RS15-1S isolated from rice stems.</title>
        <authorList>
            <person name="Muangham S."/>
        </authorList>
    </citation>
    <scope>NUCLEOTIDE SEQUENCE [LARGE SCALE GENOMIC DNA]</scope>
    <source>
        <strain evidence="1 2">RS15-1S</strain>
    </source>
</reference>
<dbReference type="AlphaFoldDB" id="A0A3N4GPR9"/>
<dbReference type="Proteomes" id="UP000267536">
    <property type="component" value="Unassembled WGS sequence"/>
</dbReference>
<organism evidence="1 2">
    <name type="scientific">Gordonia oryzae</name>
    <dbReference type="NCBI Taxonomy" id="2487349"/>
    <lineage>
        <taxon>Bacteria</taxon>
        <taxon>Bacillati</taxon>
        <taxon>Actinomycetota</taxon>
        <taxon>Actinomycetes</taxon>
        <taxon>Mycobacteriales</taxon>
        <taxon>Gordoniaceae</taxon>
        <taxon>Gordonia</taxon>
    </lineage>
</organism>
<dbReference type="OrthoDB" id="3608749at2"/>
<keyword evidence="2" id="KW-1185">Reference proteome</keyword>